<dbReference type="GO" id="GO:0046872">
    <property type="term" value="F:metal ion binding"/>
    <property type="evidence" value="ECO:0007669"/>
    <property type="project" value="UniProtKB-KW"/>
</dbReference>
<dbReference type="CDD" id="cd10954">
    <property type="entry name" value="CE4_CtAXE_like"/>
    <property type="match status" value="1"/>
</dbReference>
<dbReference type="Pfam" id="PF01522">
    <property type="entry name" value="Polysacc_deac_1"/>
    <property type="match status" value="1"/>
</dbReference>
<sequence length="239" mass="27227">MKKRKVCVLLILIVAVVLAVGWMRTDPEVRCTSARAIAENIAGQGMICLVEQSMEHPKAALTFDDGPDARYTSVLLDGLRARNIKASFFLLGEKIEQNPDLVRRMQEEGHLVGNHTYHHVQLDKLSDAKAREEILKTNNLIYETTGIYPQYMRPPFGAWKKNLELRVEMMPVFWTIDTLDWKVQNTEQIIKTVEETVKDGAIILMHDEYKTTVEAALKVADSLKEKGYELVTVDELIMP</sequence>
<accession>A0A414J3V4</accession>
<keyword evidence="2" id="KW-0378">Hydrolase</keyword>
<proteinExistence type="predicted"/>
<dbReference type="RefSeq" id="WP_118039439.1">
    <property type="nucleotide sequence ID" value="NZ_CABJFK010000009.1"/>
</dbReference>
<protein>
    <submittedName>
        <fullName evidence="4">Peptidoglycan N-acetylglucosamine deacetylase</fullName>
    </submittedName>
</protein>
<dbReference type="EMBL" id="QSKF01000009">
    <property type="protein sequence ID" value="RHE39115.1"/>
    <property type="molecule type" value="Genomic_DNA"/>
</dbReference>
<evidence type="ECO:0000256" key="1">
    <source>
        <dbReference type="ARBA" id="ARBA00022723"/>
    </source>
</evidence>
<evidence type="ECO:0000259" key="3">
    <source>
        <dbReference type="PROSITE" id="PS51677"/>
    </source>
</evidence>
<organism evidence="4 5">
    <name type="scientific">Blautia obeum</name>
    <dbReference type="NCBI Taxonomy" id="40520"/>
    <lineage>
        <taxon>Bacteria</taxon>
        <taxon>Bacillati</taxon>
        <taxon>Bacillota</taxon>
        <taxon>Clostridia</taxon>
        <taxon>Lachnospirales</taxon>
        <taxon>Lachnospiraceae</taxon>
        <taxon>Blautia</taxon>
    </lineage>
</organism>
<dbReference type="GO" id="GO:0005975">
    <property type="term" value="P:carbohydrate metabolic process"/>
    <property type="evidence" value="ECO:0007669"/>
    <property type="project" value="InterPro"/>
</dbReference>
<reference evidence="4 5" key="1">
    <citation type="submission" date="2018-08" db="EMBL/GenBank/DDBJ databases">
        <title>A genome reference for cultivated species of the human gut microbiota.</title>
        <authorList>
            <person name="Zou Y."/>
            <person name="Xue W."/>
            <person name="Luo G."/>
        </authorList>
    </citation>
    <scope>NUCLEOTIDE SEQUENCE [LARGE SCALE GENOMIC DNA]</scope>
    <source>
        <strain evidence="4 5">AM28-23</strain>
    </source>
</reference>
<name>A0A414J3V4_9FIRM</name>
<dbReference type="InterPro" id="IPR050248">
    <property type="entry name" value="Polysacc_deacetylase_ArnD"/>
</dbReference>
<comment type="caution">
    <text evidence="4">The sequence shown here is derived from an EMBL/GenBank/DDBJ whole genome shotgun (WGS) entry which is preliminary data.</text>
</comment>
<dbReference type="PANTHER" id="PTHR10587">
    <property type="entry name" value="GLYCOSYL TRANSFERASE-RELATED"/>
    <property type="match status" value="1"/>
</dbReference>
<evidence type="ECO:0000313" key="4">
    <source>
        <dbReference type="EMBL" id="RHE39115.1"/>
    </source>
</evidence>
<gene>
    <name evidence="4" type="ORF">DW740_12015</name>
</gene>
<evidence type="ECO:0000313" key="5">
    <source>
        <dbReference type="Proteomes" id="UP000283745"/>
    </source>
</evidence>
<dbReference type="SUPFAM" id="SSF88713">
    <property type="entry name" value="Glycoside hydrolase/deacetylase"/>
    <property type="match status" value="1"/>
</dbReference>
<dbReference type="InterPro" id="IPR011330">
    <property type="entry name" value="Glyco_hydro/deAcase_b/a-brl"/>
</dbReference>
<dbReference type="GO" id="GO:0016020">
    <property type="term" value="C:membrane"/>
    <property type="evidence" value="ECO:0007669"/>
    <property type="project" value="TreeGrafter"/>
</dbReference>
<dbReference type="Proteomes" id="UP000283745">
    <property type="component" value="Unassembled WGS sequence"/>
</dbReference>
<dbReference type="PROSITE" id="PS51677">
    <property type="entry name" value="NODB"/>
    <property type="match status" value="1"/>
</dbReference>
<dbReference type="InterPro" id="IPR002509">
    <property type="entry name" value="NODB_dom"/>
</dbReference>
<dbReference type="AlphaFoldDB" id="A0A414J3V4"/>
<feature type="domain" description="NodB homology" evidence="3">
    <location>
        <begin position="57"/>
        <end position="231"/>
    </location>
</feature>
<dbReference type="PANTHER" id="PTHR10587:SF133">
    <property type="entry name" value="CHITIN DEACETYLASE 1-RELATED"/>
    <property type="match status" value="1"/>
</dbReference>
<dbReference type="Gene3D" id="3.20.20.370">
    <property type="entry name" value="Glycoside hydrolase/deacetylase"/>
    <property type="match status" value="1"/>
</dbReference>
<dbReference type="GO" id="GO:0016810">
    <property type="term" value="F:hydrolase activity, acting on carbon-nitrogen (but not peptide) bonds"/>
    <property type="evidence" value="ECO:0007669"/>
    <property type="project" value="InterPro"/>
</dbReference>
<keyword evidence="1" id="KW-0479">Metal-binding</keyword>
<evidence type="ECO:0000256" key="2">
    <source>
        <dbReference type="ARBA" id="ARBA00022801"/>
    </source>
</evidence>